<protein>
    <submittedName>
        <fullName evidence="1">Uncharacterized protein</fullName>
    </submittedName>
</protein>
<proteinExistence type="predicted"/>
<gene>
    <name evidence="1" type="ORF">MARPO_0072s0040</name>
</gene>
<sequence length="204" mass="22898">MYVPRTSQMYRTCCGSRAVTCLIEIICPAVHVEAYVCGFRWRAGMMELRAVISKLDGGCGTRVQAEMGRDCCPPFWANNQGASSSRIATGGAIPRCPRARMHRTRRTQTAIAPRSWRRCWHLEMVVPTLTIFPQTELLPGCSRGSRPHRDEASGWSCDRLSATPCQCSQEIFRDCGNCSLSKTLRWLYAPHSARSIVFLFSDNC</sequence>
<organism evidence="1 2">
    <name type="scientific">Marchantia polymorpha</name>
    <name type="common">Common liverwort</name>
    <name type="synonym">Marchantia aquatica</name>
    <dbReference type="NCBI Taxonomy" id="3197"/>
    <lineage>
        <taxon>Eukaryota</taxon>
        <taxon>Viridiplantae</taxon>
        <taxon>Streptophyta</taxon>
        <taxon>Embryophyta</taxon>
        <taxon>Marchantiophyta</taxon>
        <taxon>Marchantiopsida</taxon>
        <taxon>Marchantiidae</taxon>
        <taxon>Marchantiales</taxon>
        <taxon>Marchantiaceae</taxon>
        <taxon>Marchantia</taxon>
    </lineage>
</organism>
<evidence type="ECO:0000313" key="1">
    <source>
        <dbReference type="EMBL" id="PTQ35294.1"/>
    </source>
</evidence>
<evidence type="ECO:0000313" key="2">
    <source>
        <dbReference type="Proteomes" id="UP000244005"/>
    </source>
</evidence>
<keyword evidence="2" id="KW-1185">Reference proteome</keyword>
<dbReference type="EMBL" id="KZ772744">
    <property type="protein sequence ID" value="PTQ35294.1"/>
    <property type="molecule type" value="Genomic_DNA"/>
</dbReference>
<accession>A0A2R6WN67</accession>
<dbReference type="Proteomes" id="UP000244005">
    <property type="component" value="Unassembled WGS sequence"/>
</dbReference>
<name>A0A2R6WN67_MARPO</name>
<reference evidence="2" key="1">
    <citation type="journal article" date="2017" name="Cell">
        <title>Insights into land plant evolution garnered from the Marchantia polymorpha genome.</title>
        <authorList>
            <person name="Bowman J.L."/>
            <person name="Kohchi T."/>
            <person name="Yamato K.T."/>
            <person name="Jenkins J."/>
            <person name="Shu S."/>
            <person name="Ishizaki K."/>
            <person name="Yamaoka S."/>
            <person name="Nishihama R."/>
            <person name="Nakamura Y."/>
            <person name="Berger F."/>
            <person name="Adam C."/>
            <person name="Aki S.S."/>
            <person name="Althoff F."/>
            <person name="Araki T."/>
            <person name="Arteaga-Vazquez M.A."/>
            <person name="Balasubrmanian S."/>
            <person name="Barry K."/>
            <person name="Bauer D."/>
            <person name="Boehm C.R."/>
            <person name="Briginshaw L."/>
            <person name="Caballero-Perez J."/>
            <person name="Catarino B."/>
            <person name="Chen F."/>
            <person name="Chiyoda S."/>
            <person name="Chovatia M."/>
            <person name="Davies K.M."/>
            <person name="Delmans M."/>
            <person name="Demura T."/>
            <person name="Dierschke T."/>
            <person name="Dolan L."/>
            <person name="Dorantes-Acosta A.E."/>
            <person name="Eklund D.M."/>
            <person name="Florent S.N."/>
            <person name="Flores-Sandoval E."/>
            <person name="Fujiyama A."/>
            <person name="Fukuzawa H."/>
            <person name="Galik B."/>
            <person name="Grimanelli D."/>
            <person name="Grimwood J."/>
            <person name="Grossniklaus U."/>
            <person name="Hamada T."/>
            <person name="Haseloff J."/>
            <person name="Hetherington A.J."/>
            <person name="Higo A."/>
            <person name="Hirakawa Y."/>
            <person name="Hundley H.N."/>
            <person name="Ikeda Y."/>
            <person name="Inoue K."/>
            <person name="Inoue S.I."/>
            <person name="Ishida S."/>
            <person name="Jia Q."/>
            <person name="Kakita M."/>
            <person name="Kanazawa T."/>
            <person name="Kawai Y."/>
            <person name="Kawashima T."/>
            <person name="Kennedy M."/>
            <person name="Kinose K."/>
            <person name="Kinoshita T."/>
            <person name="Kohara Y."/>
            <person name="Koide E."/>
            <person name="Komatsu K."/>
            <person name="Kopischke S."/>
            <person name="Kubo M."/>
            <person name="Kyozuka J."/>
            <person name="Lagercrantz U."/>
            <person name="Lin S.S."/>
            <person name="Lindquist E."/>
            <person name="Lipzen A.M."/>
            <person name="Lu C.W."/>
            <person name="De Luna E."/>
            <person name="Martienssen R.A."/>
            <person name="Minamino N."/>
            <person name="Mizutani M."/>
            <person name="Mizutani M."/>
            <person name="Mochizuki N."/>
            <person name="Monte I."/>
            <person name="Mosher R."/>
            <person name="Nagasaki H."/>
            <person name="Nakagami H."/>
            <person name="Naramoto S."/>
            <person name="Nishitani K."/>
            <person name="Ohtani M."/>
            <person name="Okamoto T."/>
            <person name="Okumura M."/>
            <person name="Phillips J."/>
            <person name="Pollak B."/>
            <person name="Reinders A."/>
            <person name="Rovekamp M."/>
            <person name="Sano R."/>
            <person name="Sawa S."/>
            <person name="Schmid M.W."/>
            <person name="Shirakawa M."/>
            <person name="Solano R."/>
            <person name="Spunde A."/>
            <person name="Suetsugu N."/>
            <person name="Sugano S."/>
            <person name="Sugiyama A."/>
            <person name="Sun R."/>
            <person name="Suzuki Y."/>
            <person name="Takenaka M."/>
            <person name="Takezawa D."/>
            <person name="Tomogane H."/>
            <person name="Tsuzuki M."/>
            <person name="Ueda T."/>
            <person name="Umeda M."/>
            <person name="Ward J.M."/>
            <person name="Watanabe Y."/>
            <person name="Yazaki K."/>
            <person name="Yokoyama R."/>
            <person name="Yoshitake Y."/>
            <person name="Yotsui I."/>
            <person name="Zachgo S."/>
            <person name="Schmutz J."/>
        </authorList>
    </citation>
    <scope>NUCLEOTIDE SEQUENCE [LARGE SCALE GENOMIC DNA]</scope>
    <source>
        <strain evidence="2">Tak-1</strain>
    </source>
</reference>
<dbReference type="AlphaFoldDB" id="A0A2R6WN67"/>